<dbReference type="InterPro" id="IPR007516">
    <property type="entry name" value="Co_F420_Hydgase/DH_bsu_N"/>
</dbReference>
<evidence type="ECO:0000313" key="4">
    <source>
        <dbReference type="Proteomes" id="UP000824321"/>
    </source>
</evidence>
<keyword evidence="4" id="KW-1185">Reference proteome</keyword>
<dbReference type="PANTHER" id="PTHR31332">
    <property type="entry name" value="7-HYDROXYMETHYL CHLOROPHYLL A REDUCTASE, CHLOROPLASTIC"/>
    <property type="match status" value="1"/>
</dbReference>
<evidence type="ECO:0000313" key="3">
    <source>
        <dbReference type="EMBL" id="QZD95088.1"/>
    </source>
</evidence>
<dbReference type="Proteomes" id="UP000824321">
    <property type="component" value="Chromosome"/>
</dbReference>
<dbReference type="InterPro" id="IPR007525">
    <property type="entry name" value="FrhB_FdhB_C"/>
</dbReference>
<sequence>MYWGPWRECHTGYAVDARVRHTCSSGGAISSLAIFALQRGLVEQVVHVAADPDRPAANRTIISRTKDEVLSGAGSRYAPSSPLAEVEKLLAARKKSLFIGKPCDVSALRRYAAIDSRVDQIFPYKLSFFCGGVPSLHGSDRISRSLGYDPQDVESFTYRGEGWPGRTQVSDAAGKRAEMSYEESWGRHLSSEVQFRCKICPDPVGGVADIACADAWYGGESGYPKFEEADGRSLVLARTGPGSELLGMAVREGAIELEKLALREIDLMQPAQARRKRLIAARMAAWRLAGRPTPEMRGLEVGSATQKSPSVALLKEFAGTIRRIVQGRI</sequence>
<accession>A0ABX9A760</accession>
<evidence type="ECO:0000259" key="1">
    <source>
        <dbReference type="Pfam" id="PF04422"/>
    </source>
</evidence>
<evidence type="ECO:0000259" key="2">
    <source>
        <dbReference type="Pfam" id="PF04432"/>
    </source>
</evidence>
<dbReference type="PANTHER" id="PTHR31332:SF0">
    <property type="entry name" value="7-HYDROXYMETHYL CHLOROPHYLL A REDUCTASE, CHLOROPLASTIC"/>
    <property type="match status" value="1"/>
</dbReference>
<dbReference type="InterPro" id="IPR045220">
    <property type="entry name" value="FRHB/FDHB/HCAR-like"/>
</dbReference>
<dbReference type="Pfam" id="PF04422">
    <property type="entry name" value="FrhB_FdhB_N"/>
    <property type="match status" value="1"/>
</dbReference>
<gene>
    <name evidence="3" type="ORF">K3136_13625</name>
</gene>
<protein>
    <submittedName>
        <fullName evidence="3">Coenzyme F420 hydrogenase/dehydrogenase, beta subunit C-terminal domain</fullName>
    </submittedName>
</protein>
<name>A0ABX9A760_9SPHN</name>
<feature type="domain" description="Coenzyme F420 hydrogenase/dehydrogenase beta subunit C-terminal" evidence="2">
    <location>
        <begin position="94"/>
        <end position="260"/>
    </location>
</feature>
<organism evidence="3 4">
    <name type="scientific">Qipengyuania gelatinilytica</name>
    <dbReference type="NCBI Taxonomy" id="2867231"/>
    <lineage>
        <taxon>Bacteria</taxon>
        <taxon>Pseudomonadati</taxon>
        <taxon>Pseudomonadota</taxon>
        <taxon>Alphaproteobacteria</taxon>
        <taxon>Sphingomonadales</taxon>
        <taxon>Erythrobacteraceae</taxon>
        <taxon>Qipengyuania</taxon>
    </lineage>
</organism>
<dbReference type="EMBL" id="CP081294">
    <property type="protein sequence ID" value="QZD95088.1"/>
    <property type="molecule type" value="Genomic_DNA"/>
</dbReference>
<proteinExistence type="predicted"/>
<dbReference type="Pfam" id="PF04432">
    <property type="entry name" value="FrhB_FdhB_C"/>
    <property type="match status" value="1"/>
</dbReference>
<feature type="domain" description="Coenzyme F420 hydrogenase/dehydrogenase beta subunit N-terminal" evidence="1">
    <location>
        <begin position="10"/>
        <end position="86"/>
    </location>
</feature>
<reference evidence="3 4" key="1">
    <citation type="submission" date="2021-08" db="EMBL/GenBank/DDBJ databases">
        <title>Comparative Genomics Analysis of the Genus Qipengyuania Reveals Extensive Genetic Diversity and Metabolic Versatility, Including the Description of Fifteen Novel Species.</title>
        <authorList>
            <person name="Liu Y."/>
        </authorList>
    </citation>
    <scope>NUCLEOTIDE SEQUENCE [LARGE SCALE GENOMIC DNA]</scope>
    <source>
        <strain evidence="3 4">1NDH1</strain>
    </source>
</reference>
<dbReference type="RefSeq" id="WP_221430830.1">
    <property type="nucleotide sequence ID" value="NZ_CP081294.1"/>
</dbReference>